<sequence length="91" mass="10705">MIKHWMTYGKEIGTKFILTYRGLSNHIVSGLLIEFEKFLCNLEGVDKQMFLHKPRFAIKLNSWSKIFVYEIDVKRNYGYAESQLALTVVEN</sequence>
<gene>
    <name evidence="1" type="ORF">CRE_17978</name>
</gene>
<name>E3MDU8_CAERE</name>
<dbReference type="HOGENOM" id="CLU_2429154_0_0_1"/>
<organism evidence="2">
    <name type="scientific">Caenorhabditis remanei</name>
    <name type="common">Caenorhabditis vulgaris</name>
    <dbReference type="NCBI Taxonomy" id="31234"/>
    <lineage>
        <taxon>Eukaryota</taxon>
        <taxon>Metazoa</taxon>
        <taxon>Ecdysozoa</taxon>
        <taxon>Nematoda</taxon>
        <taxon>Chromadorea</taxon>
        <taxon>Rhabditida</taxon>
        <taxon>Rhabditina</taxon>
        <taxon>Rhabditomorpha</taxon>
        <taxon>Rhabditoidea</taxon>
        <taxon>Rhabditidae</taxon>
        <taxon>Peloderinae</taxon>
        <taxon>Caenorhabditis</taxon>
    </lineage>
</organism>
<accession>E3MDU8</accession>
<dbReference type="EMBL" id="DS268437">
    <property type="protein sequence ID" value="EFO99204.1"/>
    <property type="molecule type" value="Genomic_DNA"/>
</dbReference>
<dbReference type="AlphaFoldDB" id="E3MDU8"/>
<reference evidence="1" key="1">
    <citation type="submission" date="2007-07" db="EMBL/GenBank/DDBJ databases">
        <title>PCAP assembly of the Caenorhabditis remanei genome.</title>
        <authorList>
            <consortium name="The Caenorhabditis remanei Sequencing Consortium"/>
            <person name="Wilson R.K."/>
        </authorList>
    </citation>
    <scope>NUCLEOTIDE SEQUENCE [LARGE SCALE GENOMIC DNA]</scope>
    <source>
        <strain evidence="1">PB4641</strain>
    </source>
</reference>
<keyword evidence="2" id="KW-1185">Reference proteome</keyword>
<evidence type="ECO:0000313" key="1">
    <source>
        <dbReference type="EMBL" id="EFO99204.1"/>
    </source>
</evidence>
<evidence type="ECO:0000313" key="2">
    <source>
        <dbReference type="Proteomes" id="UP000008281"/>
    </source>
</evidence>
<dbReference type="Proteomes" id="UP000008281">
    <property type="component" value="Unassembled WGS sequence"/>
</dbReference>
<proteinExistence type="predicted"/>
<protein>
    <submittedName>
        <fullName evidence="1">Uncharacterized protein</fullName>
    </submittedName>
</protein>